<protein>
    <submittedName>
        <fullName evidence="3">Calcineurin-like phosphoesterase family protein</fullName>
    </submittedName>
</protein>
<name>A0A2P8HP25_CHINA</name>
<accession>A0A2P8HP25</accession>
<dbReference type="GO" id="GO:0016787">
    <property type="term" value="F:hydrolase activity"/>
    <property type="evidence" value="ECO:0007669"/>
    <property type="project" value="InterPro"/>
</dbReference>
<dbReference type="AlphaFoldDB" id="A0A2P8HP25"/>
<dbReference type="InterPro" id="IPR051918">
    <property type="entry name" value="STPP_CPPED1"/>
</dbReference>
<feature type="chain" id="PRO_5015183473" evidence="1">
    <location>
        <begin position="24"/>
        <end position="385"/>
    </location>
</feature>
<feature type="signal peptide" evidence="1">
    <location>
        <begin position="1"/>
        <end position="23"/>
    </location>
</feature>
<dbReference type="RefSeq" id="WP_106528377.1">
    <property type="nucleotide sequence ID" value="NZ_PYAW01000002.1"/>
</dbReference>
<gene>
    <name evidence="3" type="ORF">CLV51_102818</name>
</gene>
<dbReference type="PANTHER" id="PTHR43143">
    <property type="entry name" value="METALLOPHOSPHOESTERASE, CALCINEURIN SUPERFAMILY"/>
    <property type="match status" value="1"/>
</dbReference>
<sequence length="385" mass="43452">MKISHLLLLLLLFPFTNRTNAQAKDSQKILQIVYTSDQHYGITRKNFQGAENVNSRIVNKVLVAKINSLPGLSLPQDNGVGAGKKIGYIDYLAQTGDIANRQEVPLQSATVSWHEFAHDYLKGLTTKDHRNKKTRFLIVPGNHDVSNAIGHYKSLQPLTDATAMVSIYNLMMHPAVPKTNATFNYATDKVNYSRDISGIHFMFITIWPDSLTRIWMERDLQQVSTATPVIIFAHDPPDGDPKHFMNPVAPYTINAKDKFENLLTEKFKDSVTVKKDLNDKIEQRGFVAFIKKHPNIKAYFHGHSNANEYYYYKGPDNDINLPAFRVDSPMKGKSSSTDETKLSFQFIAIDTRSKTMTVRECLWDTAPDAPASPLVWGESSTISLK</sequence>
<comment type="caution">
    <text evidence="3">The sequence shown here is derived from an EMBL/GenBank/DDBJ whole genome shotgun (WGS) entry which is preliminary data.</text>
</comment>
<keyword evidence="1" id="KW-0732">Signal</keyword>
<dbReference type="Gene3D" id="3.60.21.10">
    <property type="match status" value="1"/>
</dbReference>
<evidence type="ECO:0000256" key="1">
    <source>
        <dbReference type="SAM" id="SignalP"/>
    </source>
</evidence>
<keyword evidence="4" id="KW-1185">Reference proteome</keyword>
<dbReference type="OrthoDB" id="5464769at2"/>
<dbReference type="EMBL" id="PYAW01000002">
    <property type="protein sequence ID" value="PSL47958.1"/>
    <property type="molecule type" value="Genomic_DNA"/>
</dbReference>
<dbReference type="InterPro" id="IPR029052">
    <property type="entry name" value="Metallo-depent_PP-like"/>
</dbReference>
<evidence type="ECO:0000313" key="3">
    <source>
        <dbReference type="EMBL" id="PSL47958.1"/>
    </source>
</evidence>
<dbReference type="InterPro" id="IPR004843">
    <property type="entry name" value="Calcineurin-like_PHP"/>
</dbReference>
<dbReference type="Pfam" id="PF00149">
    <property type="entry name" value="Metallophos"/>
    <property type="match status" value="1"/>
</dbReference>
<organism evidence="3 4">
    <name type="scientific">Chitinophaga niastensis</name>
    <dbReference type="NCBI Taxonomy" id="536980"/>
    <lineage>
        <taxon>Bacteria</taxon>
        <taxon>Pseudomonadati</taxon>
        <taxon>Bacteroidota</taxon>
        <taxon>Chitinophagia</taxon>
        <taxon>Chitinophagales</taxon>
        <taxon>Chitinophagaceae</taxon>
        <taxon>Chitinophaga</taxon>
    </lineage>
</organism>
<reference evidence="3 4" key="1">
    <citation type="submission" date="2018-03" db="EMBL/GenBank/DDBJ databases">
        <title>Genomic Encyclopedia of Archaeal and Bacterial Type Strains, Phase II (KMG-II): from individual species to whole genera.</title>
        <authorList>
            <person name="Goeker M."/>
        </authorList>
    </citation>
    <scope>NUCLEOTIDE SEQUENCE [LARGE SCALE GENOMIC DNA]</scope>
    <source>
        <strain evidence="3 4">DSM 24859</strain>
    </source>
</reference>
<evidence type="ECO:0000313" key="4">
    <source>
        <dbReference type="Proteomes" id="UP000240971"/>
    </source>
</evidence>
<feature type="domain" description="Calcineurin-like phosphoesterase" evidence="2">
    <location>
        <begin position="89"/>
        <end position="304"/>
    </location>
</feature>
<dbReference type="PANTHER" id="PTHR43143:SF1">
    <property type="entry name" value="SERINE_THREONINE-PROTEIN PHOSPHATASE CPPED1"/>
    <property type="match status" value="1"/>
</dbReference>
<evidence type="ECO:0000259" key="2">
    <source>
        <dbReference type="Pfam" id="PF00149"/>
    </source>
</evidence>
<dbReference type="Proteomes" id="UP000240971">
    <property type="component" value="Unassembled WGS sequence"/>
</dbReference>
<dbReference type="SUPFAM" id="SSF56300">
    <property type="entry name" value="Metallo-dependent phosphatases"/>
    <property type="match status" value="1"/>
</dbReference>
<proteinExistence type="predicted"/>